<dbReference type="UniPathway" id="UPA00056">
    <property type="reaction ID" value="UER00095"/>
</dbReference>
<evidence type="ECO:0000256" key="5">
    <source>
        <dbReference type="ARBA" id="ARBA00022723"/>
    </source>
</evidence>
<dbReference type="AlphaFoldDB" id="A0A1M5DQ49"/>
<evidence type="ECO:0000313" key="12">
    <source>
        <dbReference type="Proteomes" id="UP000184471"/>
    </source>
</evidence>
<dbReference type="HAMAP" id="MF_00107">
    <property type="entry name" value="IspF"/>
    <property type="match status" value="1"/>
</dbReference>
<comment type="pathway">
    <text evidence="2 8">Isoprenoid biosynthesis; isopentenyl diphosphate biosynthesis via DXP pathway; isopentenyl diphosphate from 1-deoxy-D-xylulose 5-phosphate: step 4/6.</text>
</comment>
<feature type="binding site" evidence="8">
    <location>
        <position position="143"/>
    </location>
    <ligand>
        <name>4-CDP-2-C-methyl-D-erythritol 2-phosphate</name>
        <dbReference type="ChEBI" id="CHEBI:57919"/>
    </ligand>
</feature>
<feature type="binding site" evidence="8">
    <location>
        <position position="12"/>
    </location>
    <ligand>
        <name>a divalent metal cation</name>
        <dbReference type="ChEBI" id="CHEBI:60240"/>
    </ligand>
</feature>
<gene>
    <name evidence="8" type="primary">ispF</name>
    <name evidence="11" type="ORF">SAMN05444351_0485</name>
</gene>
<dbReference type="Proteomes" id="UP000184471">
    <property type="component" value="Unassembled WGS sequence"/>
</dbReference>
<dbReference type="GO" id="GO:0008685">
    <property type="term" value="F:2-C-methyl-D-erythritol 2,4-cyclodiphosphate synthase activity"/>
    <property type="evidence" value="ECO:0007669"/>
    <property type="project" value="UniProtKB-UniRule"/>
</dbReference>
<reference evidence="11 12" key="1">
    <citation type="submission" date="2016-11" db="EMBL/GenBank/DDBJ databases">
        <authorList>
            <person name="Jaros S."/>
            <person name="Januszkiewicz K."/>
            <person name="Wedrychowicz H."/>
        </authorList>
    </citation>
    <scope>NUCLEOTIDE SEQUENCE [LARGE SCALE GENOMIC DNA]</scope>
    <source>
        <strain evidence="11 12">DSM 45408</strain>
    </source>
</reference>
<comment type="cofactor">
    <cofactor evidence="8">
        <name>a divalent metal cation</name>
        <dbReference type="ChEBI" id="CHEBI:60240"/>
    </cofactor>
    <text evidence="8">Binds 1 divalent metal cation per subunit.</text>
</comment>
<dbReference type="FunFam" id="3.30.1330.50:FF:000003">
    <property type="entry name" value="2-C-methyl-D-erythritol 2,4-cyclodiphosphate synthase"/>
    <property type="match status" value="1"/>
</dbReference>
<comment type="similarity">
    <text evidence="3 8 9">Belongs to the IspF family.</text>
</comment>
<evidence type="ECO:0000256" key="7">
    <source>
        <dbReference type="ARBA" id="ARBA00023239"/>
    </source>
</evidence>
<dbReference type="Pfam" id="PF02542">
    <property type="entry name" value="YgbB"/>
    <property type="match status" value="1"/>
</dbReference>
<evidence type="ECO:0000256" key="6">
    <source>
        <dbReference type="ARBA" id="ARBA00023229"/>
    </source>
</evidence>
<organism evidence="11 12">
    <name type="scientific">Geodermatophilus nigrescens</name>
    <dbReference type="NCBI Taxonomy" id="1070870"/>
    <lineage>
        <taxon>Bacteria</taxon>
        <taxon>Bacillati</taxon>
        <taxon>Actinomycetota</taxon>
        <taxon>Actinomycetes</taxon>
        <taxon>Geodermatophilales</taxon>
        <taxon>Geodermatophilaceae</taxon>
        <taxon>Geodermatophilus</taxon>
    </lineage>
</organism>
<evidence type="ECO:0000256" key="1">
    <source>
        <dbReference type="ARBA" id="ARBA00000200"/>
    </source>
</evidence>
<dbReference type="PROSITE" id="PS01350">
    <property type="entry name" value="ISPF"/>
    <property type="match status" value="1"/>
</dbReference>
<dbReference type="CDD" id="cd00554">
    <property type="entry name" value="MECDP_synthase"/>
    <property type="match status" value="1"/>
</dbReference>
<dbReference type="SUPFAM" id="SSF69765">
    <property type="entry name" value="IpsF-like"/>
    <property type="match status" value="1"/>
</dbReference>
<feature type="site" description="Transition state stabilizer" evidence="8">
    <location>
        <position position="134"/>
    </location>
</feature>
<comment type="catalytic activity">
    <reaction evidence="1 8 9">
        <text>4-CDP-2-C-methyl-D-erythritol 2-phosphate = 2-C-methyl-D-erythritol 2,4-cyclic diphosphate + CMP</text>
        <dbReference type="Rhea" id="RHEA:23864"/>
        <dbReference type="ChEBI" id="CHEBI:57919"/>
        <dbReference type="ChEBI" id="CHEBI:58483"/>
        <dbReference type="ChEBI" id="CHEBI:60377"/>
        <dbReference type="EC" id="4.6.1.12"/>
    </reaction>
</comment>
<keyword evidence="7 8" id="KW-0456">Lyase</keyword>
<dbReference type="EMBL" id="FQVX01000001">
    <property type="protein sequence ID" value="SHF69100.1"/>
    <property type="molecule type" value="Genomic_DNA"/>
</dbReference>
<keyword evidence="6 8" id="KW-0414">Isoprene biosynthesis</keyword>
<evidence type="ECO:0000256" key="3">
    <source>
        <dbReference type="ARBA" id="ARBA00008480"/>
    </source>
</evidence>
<dbReference type="Gene3D" id="3.30.1330.50">
    <property type="entry name" value="2-C-methyl-D-erythritol 2,4-cyclodiphosphate synthase"/>
    <property type="match status" value="1"/>
</dbReference>
<feature type="binding site" evidence="8">
    <location>
        <position position="46"/>
    </location>
    <ligand>
        <name>a divalent metal cation</name>
        <dbReference type="ChEBI" id="CHEBI:60240"/>
    </ligand>
</feature>
<protein>
    <recommendedName>
        <fullName evidence="4 8">2-C-methyl-D-erythritol 2,4-cyclodiphosphate synthase</fullName>
        <shortName evidence="8">MECDP-synthase</shortName>
        <shortName evidence="8">MECPP-synthase</shortName>
        <shortName evidence="8">MECPS</shortName>
        <ecNumber evidence="4 8">4.6.1.12</ecNumber>
    </recommendedName>
</protein>
<evidence type="ECO:0000313" key="11">
    <source>
        <dbReference type="EMBL" id="SHF69100.1"/>
    </source>
</evidence>
<feature type="binding site" evidence="8">
    <location>
        <begin position="38"/>
        <end position="39"/>
    </location>
    <ligand>
        <name>4-CDP-2-C-methyl-D-erythritol 2-phosphate</name>
        <dbReference type="ChEBI" id="CHEBI:57919"/>
    </ligand>
</feature>
<dbReference type="EC" id="4.6.1.12" evidence="4 8"/>
<feature type="binding site" evidence="8">
    <location>
        <begin position="12"/>
        <end position="14"/>
    </location>
    <ligand>
        <name>4-CDP-2-C-methyl-D-erythritol 2-phosphate</name>
        <dbReference type="ChEBI" id="CHEBI:57919"/>
    </ligand>
</feature>
<dbReference type="GO" id="GO:0046872">
    <property type="term" value="F:metal ion binding"/>
    <property type="evidence" value="ECO:0007669"/>
    <property type="project" value="UniProtKB-KW"/>
</dbReference>
<comment type="caution">
    <text evidence="8">Lacks conserved residue(s) required for the propagation of feature annotation.</text>
</comment>
<evidence type="ECO:0000256" key="9">
    <source>
        <dbReference type="RuleBase" id="RU004395"/>
    </source>
</evidence>
<dbReference type="InterPro" id="IPR036571">
    <property type="entry name" value="MECDP_synthase_sf"/>
</dbReference>
<evidence type="ECO:0000259" key="10">
    <source>
        <dbReference type="Pfam" id="PF02542"/>
    </source>
</evidence>
<feature type="binding site" evidence="8">
    <location>
        <begin position="133"/>
        <end position="136"/>
    </location>
    <ligand>
        <name>4-CDP-2-C-methyl-D-erythritol 2-phosphate</name>
        <dbReference type="ChEBI" id="CHEBI:57919"/>
    </ligand>
</feature>
<keyword evidence="12" id="KW-1185">Reference proteome</keyword>
<dbReference type="GO" id="GO:0016114">
    <property type="term" value="P:terpenoid biosynthetic process"/>
    <property type="evidence" value="ECO:0007669"/>
    <property type="project" value="InterPro"/>
</dbReference>
<comment type="subunit">
    <text evidence="8">Homotrimer.</text>
</comment>
<proteinExistence type="inferred from homology"/>
<feature type="domain" description="2-C-methyl-D-erythritol 2,4-cyclodiphosphate synthase" evidence="10">
    <location>
        <begin position="6"/>
        <end position="155"/>
    </location>
</feature>
<dbReference type="GO" id="GO:0019288">
    <property type="term" value="P:isopentenyl diphosphate biosynthetic process, methylerythritol 4-phosphate pathway"/>
    <property type="evidence" value="ECO:0007669"/>
    <property type="project" value="UniProtKB-UniRule"/>
</dbReference>
<dbReference type="PANTHER" id="PTHR43181:SF1">
    <property type="entry name" value="2-C-METHYL-D-ERYTHRITOL 2,4-CYCLODIPHOSPHATE SYNTHASE, CHLOROPLASTIC"/>
    <property type="match status" value="1"/>
</dbReference>
<evidence type="ECO:0000256" key="8">
    <source>
        <dbReference type="HAMAP-Rule" id="MF_00107"/>
    </source>
</evidence>
<accession>A0A1M5DQ49</accession>
<name>A0A1M5DQ49_9ACTN</name>
<keyword evidence="5 8" id="KW-0479">Metal-binding</keyword>
<dbReference type="OrthoDB" id="9804336at2"/>
<dbReference type="PANTHER" id="PTHR43181">
    <property type="entry name" value="2-C-METHYL-D-ERYTHRITOL 2,4-CYCLODIPHOSPHATE SYNTHASE, CHLOROPLASTIC"/>
    <property type="match status" value="1"/>
</dbReference>
<feature type="binding site" evidence="8">
    <location>
        <position position="14"/>
    </location>
    <ligand>
        <name>a divalent metal cation</name>
        <dbReference type="ChEBI" id="CHEBI:60240"/>
    </ligand>
</feature>
<feature type="site" description="Transition state stabilizer" evidence="8">
    <location>
        <position position="38"/>
    </location>
</feature>
<evidence type="ECO:0000256" key="4">
    <source>
        <dbReference type="ARBA" id="ARBA00012579"/>
    </source>
</evidence>
<dbReference type="RefSeq" id="WP_073418387.1">
    <property type="nucleotide sequence ID" value="NZ_FQVX01000001.1"/>
</dbReference>
<dbReference type="NCBIfam" id="TIGR00151">
    <property type="entry name" value="ispF"/>
    <property type="match status" value="1"/>
</dbReference>
<dbReference type="STRING" id="1070870.SAMN05444351_0485"/>
<evidence type="ECO:0000256" key="2">
    <source>
        <dbReference type="ARBA" id="ARBA00004709"/>
    </source>
</evidence>
<sequence length="165" mass="16344">MTELPRVGLGVDVHPVEPGRPCWLAGLEWPGADGCAGHSDGDVAAHALTDAVLSAAGLGDIGGLLGTDDPRWAGARGAAVLEHVRETLAAAGWRVGNAAVQLVAPTPKLGPRRAEAEAVLSAALGAPVSVTATTTDGLGLVGRGEGRAALATALVVRIGSVDSAQ</sequence>
<dbReference type="InterPro" id="IPR020555">
    <property type="entry name" value="MECDP_synthase_CS"/>
</dbReference>
<comment type="function">
    <text evidence="8">Involved in the biosynthesis of isopentenyl diphosphate (IPP) and dimethylallyl diphosphate (DMAPP), two major building blocks of isoprenoid compounds. Catalyzes the conversion of 4-diphosphocytidyl-2-C-methyl-D-erythritol 2-phosphate (CDP-ME2P) to 2-C-methyl-D-erythritol 2,4-cyclodiphosphate (ME-CPP) with a corresponding release of cytidine 5-monophosphate (CMP).</text>
</comment>
<dbReference type="InterPro" id="IPR003526">
    <property type="entry name" value="MECDP_synthase"/>
</dbReference>
<feature type="binding site" evidence="8">
    <location>
        <begin position="60"/>
        <end position="62"/>
    </location>
    <ligand>
        <name>4-CDP-2-C-methyl-D-erythritol 2-phosphate</name>
        <dbReference type="ChEBI" id="CHEBI:57919"/>
    </ligand>
</feature>